<keyword evidence="3" id="KW-1185">Reference proteome</keyword>
<protein>
    <submittedName>
        <fullName evidence="2">Alpha/beta hydrolase</fullName>
    </submittedName>
</protein>
<dbReference type="Pfam" id="PF00561">
    <property type="entry name" value="Abhydrolase_1"/>
    <property type="match status" value="1"/>
</dbReference>
<keyword evidence="2" id="KW-0378">Hydrolase</keyword>
<dbReference type="RefSeq" id="WP_036550041.1">
    <property type="nucleotide sequence ID" value="NZ_JMSZ01000042.1"/>
</dbReference>
<proteinExistence type="predicted"/>
<comment type="caution">
    <text evidence="2">The sequence shown here is derived from an EMBL/GenBank/DDBJ whole genome shotgun (WGS) entry which is preliminary data.</text>
</comment>
<dbReference type="PANTHER" id="PTHR43798:SF33">
    <property type="entry name" value="HYDROLASE, PUTATIVE (AFU_ORTHOLOGUE AFUA_2G14860)-RELATED"/>
    <property type="match status" value="1"/>
</dbReference>
<dbReference type="STRING" id="267850.ADINL_3080"/>
<dbReference type="PANTHER" id="PTHR43798">
    <property type="entry name" value="MONOACYLGLYCEROL LIPASE"/>
    <property type="match status" value="1"/>
</dbReference>
<evidence type="ECO:0000313" key="2">
    <source>
        <dbReference type="EMBL" id="KDE38625.1"/>
    </source>
</evidence>
<accession>A0A063Y0C9</accession>
<dbReference type="SUPFAM" id="SSF53474">
    <property type="entry name" value="alpha/beta-Hydrolases"/>
    <property type="match status" value="1"/>
</dbReference>
<organism evidence="2 3">
    <name type="scientific">Nitrincola lacisaponensis</name>
    <dbReference type="NCBI Taxonomy" id="267850"/>
    <lineage>
        <taxon>Bacteria</taxon>
        <taxon>Pseudomonadati</taxon>
        <taxon>Pseudomonadota</taxon>
        <taxon>Gammaproteobacteria</taxon>
        <taxon>Oceanospirillales</taxon>
        <taxon>Oceanospirillaceae</taxon>
        <taxon>Nitrincola</taxon>
    </lineage>
</organism>
<evidence type="ECO:0000259" key="1">
    <source>
        <dbReference type="Pfam" id="PF00561"/>
    </source>
</evidence>
<sequence length="289" mass="32634">MKHPFECHVDQLCLADQRLSYRLYTQSGLPERHLVLVHGAGVAGRDTWEMLVAFLQHWSSVLVLDQRGAGQSHYPDHQEHPFTLPMLVSDLHALVTHLGWQHFDLGGYSLGGLVSLIYKQQYPDHVGKQFLLESALLDRVCMEETIALRDKYSEAAEHLRSQDVESGIRQFLETISPNRRTTPQADQLAISRLAQRPLGFAYALDAVSQGIRTLDRAALIAAQGDVSSFIGGQSVELMHQLHANLASTLPNWHYFLVPGTDHSLPFQKPRQIARLMNQEMLRYQTEKPA</sequence>
<dbReference type="InterPro" id="IPR029058">
    <property type="entry name" value="AB_hydrolase_fold"/>
</dbReference>
<dbReference type="PATRIC" id="fig|267850.7.peg.3031"/>
<evidence type="ECO:0000313" key="3">
    <source>
        <dbReference type="Proteomes" id="UP000027318"/>
    </source>
</evidence>
<feature type="domain" description="AB hydrolase-1" evidence="1">
    <location>
        <begin position="33"/>
        <end position="147"/>
    </location>
</feature>
<dbReference type="EMBL" id="JMSZ01000042">
    <property type="protein sequence ID" value="KDE38625.1"/>
    <property type="molecule type" value="Genomic_DNA"/>
</dbReference>
<dbReference type="OrthoDB" id="6159976at2"/>
<dbReference type="InterPro" id="IPR050266">
    <property type="entry name" value="AB_hydrolase_sf"/>
</dbReference>
<dbReference type="GO" id="GO:0016787">
    <property type="term" value="F:hydrolase activity"/>
    <property type="evidence" value="ECO:0007669"/>
    <property type="project" value="UniProtKB-KW"/>
</dbReference>
<gene>
    <name evidence="2" type="ORF">ADINL_3080</name>
</gene>
<dbReference type="InterPro" id="IPR000073">
    <property type="entry name" value="AB_hydrolase_1"/>
</dbReference>
<dbReference type="Proteomes" id="UP000027318">
    <property type="component" value="Unassembled WGS sequence"/>
</dbReference>
<name>A0A063Y0C9_9GAMM</name>
<dbReference type="GO" id="GO:0016020">
    <property type="term" value="C:membrane"/>
    <property type="evidence" value="ECO:0007669"/>
    <property type="project" value="TreeGrafter"/>
</dbReference>
<dbReference type="Gene3D" id="3.40.50.1820">
    <property type="entry name" value="alpha/beta hydrolase"/>
    <property type="match status" value="1"/>
</dbReference>
<dbReference type="AlphaFoldDB" id="A0A063Y0C9"/>
<reference evidence="2 3" key="1">
    <citation type="journal article" date="2005" name="Int. J. Syst. Evol. Microbiol.">
        <title>Nitrincola lacisaponensis gen. nov., sp. nov., a novel alkaliphilic bacterium isolated from an alkaline, saline lake.</title>
        <authorList>
            <person name="Dimitriu P.A."/>
            <person name="Shukla S.K."/>
            <person name="Conradt J."/>
            <person name="Marquez M.C."/>
            <person name="Ventosa A."/>
            <person name="Maglia A."/>
            <person name="Peyton B.M."/>
            <person name="Pinkart H.C."/>
            <person name="Mormile M.R."/>
        </authorList>
    </citation>
    <scope>NUCLEOTIDE SEQUENCE [LARGE SCALE GENOMIC DNA]</scope>
    <source>
        <strain evidence="2 3">4CA</strain>
    </source>
</reference>